<sequence>MTVGTHKLTLPAEMLRRGFWLYAWRVVGPAGEELLYVGRTGDNSSPNASPAYIRMGQHLGSLDTQNALRKHLAKRDIFPEQCRHFELVCHGPIYPEIEKPANFSREDRLLRKELMEKHIPLRNIVGAMEKQLANDLAAADYTVLNTVPWPHDVDPELWKPIRAAFAEHFPKLRG</sequence>
<dbReference type="Proteomes" id="UP000530654">
    <property type="component" value="Unassembled WGS sequence"/>
</dbReference>
<gene>
    <name evidence="1" type="ORF">HLI17_26725</name>
</gene>
<dbReference type="EMBL" id="JABEQY010000030">
    <property type="protein sequence ID" value="NNH66827.1"/>
    <property type="molecule type" value="Genomic_DNA"/>
</dbReference>
<reference evidence="1 2" key="1">
    <citation type="submission" date="2020-04" db="EMBL/GenBank/DDBJ databases">
        <title>Rhizobium bacterial biofertilizers improve the content of phenolic compounds of Lactuca sativa L. under non-saline and saline-stress conditions.</title>
        <authorList>
            <person name="Ayuso-Calles M."/>
            <person name="Garcia-Estevez I."/>
            <person name="Jimenez-Gomez A."/>
            <person name="Flores-Felix J.D."/>
            <person name="Escribano-Bailon M."/>
            <person name="Rivas R."/>
        </authorList>
    </citation>
    <scope>NUCLEOTIDE SEQUENCE [LARGE SCALE GENOMIC DNA]</scope>
    <source>
        <strain evidence="1 2">GPTR02</strain>
    </source>
</reference>
<organism evidence="1 2">
    <name type="scientific">Rhizobium laguerreae</name>
    <dbReference type="NCBI Taxonomy" id="1076926"/>
    <lineage>
        <taxon>Bacteria</taxon>
        <taxon>Pseudomonadati</taxon>
        <taxon>Pseudomonadota</taxon>
        <taxon>Alphaproteobacteria</taxon>
        <taxon>Hyphomicrobiales</taxon>
        <taxon>Rhizobiaceae</taxon>
        <taxon>Rhizobium/Agrobacterium group</taxon>
        <taxon>Rhizobium</taxon>
    </lineage>
</organism>
<proteinExistence type="predicted"/>
<dbReference type="GeneID" id="67484267"/>
<evidence type="ECO:0000313" key="2">
    <source>
        <dbReference type="Proteomes" id="UP000530654"/>
    </source>
</evidence>
<name>A0A7Y2W8K4_9HYPH</name>
<accession>A0A7Y2W8K4</accession>
<comment type="caution">
    <text evidence="1">The sequence shown here is derived from an EMBL/GenBank/DDBJ whole genome shotgun (WGS) entry which is preliminary data.</text>
</comment>
<evidence type="ECO:0000313" key="1">
    <source>
        <dbReference type="EMBL" id="NNH66827.1"/>
    </source>
</evidence>
<protein>
    <recommendedName>
        <fullName evidence="3">GIY-YIG nuclease family protein</fullName>
    </recommendedName>
</protein>
<dbReference type="RefSeq" id="WP_170282274.1">
    <property type="nucleotide sequence ID" value="NZ_JAAXQT010000002.1"/>
</dbReference>
<evidence type="ECO:0008006" key="3">
    <source>
        <dbReference type="Google" id="ProtNLM"/>
    </source>
</evidence>
<dbReference type="AlphaFoldDB" id="A0A7Y2W8K4"/>